<name>X1SPQ5_9ZZZZ</name>
<comment type="caution">
    <text evidence="1">The sequence shown here is derived from an EMBL/GenBank/DDBJ whole genome shotgun (WGS) entry which is preliminary data.</text>
</comment>
<protein>
    <submittedName>
        <fullName evidence="1">Uncharacterized protein</fullName>
    </submittedName>
</protein>
<accession>X1SPQ5</accession>
<dbReference type="AlphaFoldDB" id="X1SPQ5"/>
<evidence type="ECO:0000313" key="1">
    <source>
        <dbReference type="EMBL" id="GAI69809.1"/>
    </source>
</evidence>
<reference evidence="1" key="1">
    <citation type="journal article" date="2014" name="Front. Microbiol.">
        <title>High frequency of phylogenetically diverse reductive dehalogenase-homologous genes in deep subseafloor sedimentary metagenomes.</title>
        <authorList>
            <person name="Kawai M."/>
            <person name="Futagami T."/>
            <person name="Toyoda A."/>
            <person name="Takaki Y."/>
            <person name="Nishi S."/>
            <person name="Hori S."/>
            <person name="Arai W."/>
            <person name="Tsubouchi T."/>
            <person name="Morono Y."/>
            <person name="Uchiyama I."/>
            <person name="Ito T."/>
            <person name="Fujiyama A."/>
            <person name="Inagaki F."/>
            <person name="Takami H."/>
        </authorList>
    </citation>
    <scope>NUCLEOTIDE SEQUENCE</scope>
    <source>
        <strain evidence="1">Expedition CK06-06</strain>
    </source>
</reference>
<dbReference type="EMBL" id="BARW01000812">
    <property type="protein sequence ID" value="GAI69809.1"/>
    <property type="molecule type" value="Genomic_DNA"/>
</dbReference>
<proteinExistence type="predicted"/>
<sequence>MEEAIKVRIIPGCPAIVVAETEEDREAAEAALANVKCGCQVVTEAFVGEVAAEEAEEPAAEVVEEAAAEVAEEANGPVCSLEPEKPWEESVCGVVAKEAGQIAADKVMVRLREEGLIS</sequence>
<organism evidence="1">
    <name type="scientific">marine sediment metagenome</name>
    <dbReference type="NCBI Taxonomy" id="412755"/>
    <lineage>
        <taxon>unclassified sequences</taxon>
        <taxon>metagenomes</taxon>
        <taxon>ecological metagenomes</taxon>
    </lineage>
</organism>
<gene>
    <name evidence="1" type="ORF">S12H4_03036</name>
</gene>